<protein>
    <recommendedName>
        <fullName evidence="3">DUF1415 domain-containing protein</fullName>
    </recommendedName>
</protein>
<evidence type="ECO:0000313" key="2">
    <source>
        <dbReference type="EMBL" id="VAW79203.1"/>
    </source>
</evidence>
<name>A0A3B0YSY6_9ZZZZ</name>
<evidence type="ECO:0000256" key="1">
    <source>
        <dbReference type="SAM" id="Phobius"/>
    </source>
</evidence>
<dbReference type="Pfam" id="PF07209">
    <property type="entry name" value="DUF1415"/>
    <property type="match status" value="1"/>
</dbReference>
<keyword evidence="1" id="KW-1133">Transmembrane helix</keyword>
<reference evidence="2" key="1">
    <citation type="submission" date="2018-06" db="EMBL/GenBank/DDBJ databases">
        <authorList>
            <person name="Zhirakovskaya E."/>
        </authorList>
    </citation>
    <scope>NUCLEOTIDE SEQUENCE</scope>
</reference>
<proteinExistence type="predicted"/>
<gene>
    <name evidence="2" type="ORF">MNBD_GAMMA12-423</name>
</gene>
<sequence length="184" mass="21085">MTSDQDIIQSVIHWVSTIVIGLNLCPFAKREINRKSVRYQVSQARSDEPLLIDLKAELETIAENPNIETTLLILPLCLDDFYEYNCFLNHADALLQQLNLIGVIQIASFHPKYHFADTNINDVENYTNRSPYPILHLLREESLTTAIDRYPEVLQIPENNIALLRKMGVTKIKALIAQKPCLKQ</sequence>
<dbReference type="InterPro" id="IPR009858">
    <property type="entry name" value="DUF1415"/>
</dbReference>
<feature type="transmembrane region" description="Helical" evidence="1">
    <location>
        <begin position="12"/>
        <end position="28"/>
    </location>
</feature>
<dbReference type="AlphaFoldDB" id="A0A3B0YSY6"/>
<keyword evidence="1" id="KW-0472">Membrane</keyword>
<keyword evidence="1" id="KW-0812">Transmembrane</keyword>
<organism evidence="2">
    <name type="scientific">hydrothermal vent metagenome</name>
    <dbReference type="NCBI Taxonomy" id="652676"/>
    <lineage>
        <taxon>unclassified sequences</taxon>
        <taxon>metagenomes</taxon>
        <taxon>ecological metagenomes</taxon>
    </lineage>
</organism>
<evidence type="ECO:0008006" key="3">
    <source>
        <dbReference type="Google" id="ProtNLM"/>
    </source>
</evidence>
<dbReference type="EMBL" id="UOFL01000171">
    <property type="protein sequence ID" value="VAW79203.1"/>
    <property type="molecule type" value="Genomic_DNA"/>
</dbReference>
<accession>A0A3B0YSY6</accession>